<proteinExistence type="predicted"/>
<accession>A0A7X6RKY0</accession>
<feature type="compositionally biased region" description="Polar residues" evidence="1">
    <location>
        <begin position="78"/>
        <end position="93"/>
    </location>
</feature>
<feature type="region of interest" description="Disordered" evidence="1">
    <location>
        <begin position="70"/>
        <end position="93"/>
    </location>
</feature>
<dbReference type="Pfam" id="PF09203">
    <property type="entry name" value="MspA"/>
    <property type="match status" value="1"/>
</dbReference>
<dbReference type="InterPro" id="IPR015286">
    <property type="entry name" value="Porin_fam_mycobact-type"/>
</dbReference>
<protein>
    <submittedName>
        <fullName evidence="2">MspA family protein</fullName>
    </submittedName>
</protein>
<organism evidence="2 3">
    <name type="scientific">Nocardia veterana</name>
    <dbReference type="NCBI Taxonomy" id="132249"/>
    <lineage>
        <taxon>Bacteria</taxon>
        <taxon>Bacillati</taxon>
        <taxon>Actinomycetota</taxon>
        <taxon>Actinomycetes</taxon>
        <taxon>Mycobacteriales</taxon>
        <taxon>Nocardiaceae</taxon>
        <taxon>Nocardia</taxon>
    </lineage>
</organism>
<dbReference type="Proteomes" id="UP000523447">
    <property type="component" value="Unassembled WGS sequence"/>
</dbReference>
<evidence type="ECO:0000313" key="2">
    <source>
        <dbReference type="EMBL" id="NKY89119.1"/>
    </source>
</evidence>
<gene>
    <name evidence="2" type="ORF">HGA07_26350</name>
</gene>
<evidence type="ECO:0000256" key="1">
    <source>
        <dbReference type="SAM" id="MobiDB-lite"/>
    </source>
</evidence>
<dbReference type="AlphaFoldDB" id="A0A7X6RKY0"/>
<keyword evidence="3" id="KW-1185">Reference proteome</keyword>
<reference evidence="2 3" key="1">
    <citation type="submission" date="2020-04" db="EMBL/GenBank/DDBJ databases">
        <title>MicrobeNet Type strains.</title>
        <authorList>
            <person name="Nicholson A.C."/>
        </authorList>
    </citation>
    <scope>NUCLEOTIDE SEQUENCE [LARGE SCALE GENOMIC DNA]</scope>
    <source>
        <strain evidence="2 3">DSM 44445</strain>
    </source>
</reference>
<comment type="caution">
    <text evidence="2">The sequence shown here is derived from an EMBL/GenBank/DDBJ whole genome shotgun (WGS) entry which is preliminary data.</text>
</comment>
<evidence type="ECO:0000313" key="3">
    <source>
        <dbReference type="Proteomes" id="UP000523447"/>
    </source>
</evidence>
<dbReference type="EMBL" id="JAAXPE010000040">
    <property type="protein sequence ID" value="NKY89119.1"/>
    <property type="molecule type" value="Genomic_DNA"/>
</dbReference>
<sequence length="202" mass="20732">MTYLVAVDVWSSATAVADTTVPLPDGQIDGPGIHISSTGERAIISPSLAANGAGRTAWVTGNVAVDIDTPPGVVGPNNGATNDPGTNDSSTHGASQMTVGYIVGCQVSIGDLSASVGAAVTQSGPALSGGLTLPLAPGQVKWVAIDYLEMPESGRYYINYQDYSMEIQGCGGYAQARQFTVVEKIGVDYAKTTLYGRPFSLG</sequence>
<name>A0A7X6RKY0_9NOCA</name>